<protein>
    <submittedName>
        <fullName evidence="2">Uncharacterized protein</fullName>
    </submittedName>
</protein>
<dbReference type="OrthoDB" id="9816426at2"/>
<reference evidence="2 3" key="1">
    <citation type="submission" date="2016-10" db="EMBL/GenBank/DDBJ databases">
        <authorList>
            <person name="de Groot N.N."/>
        </authorList>
    </citation>
    <scope>NUCLEOTIDE SEQUENCE [LARGE SCALE GENOMIC DNA]</scope>
    <source>
        <strain evidence="3">P4B,CCM 7963,CECT 7998,DSM 25260,IBRC-M 10614,KCTC 13821</strain>
    </source>
</reference>
<gene>
    <name evidence="2" type="ORF">SAMN05216352_103387</name>
</gene>
<evidence type="ECO:0000256" key="1">
    <source>
        <dbReference type="SAM" id="Coils"/>
    </source>
</evidence>
<dbReference type="InterPro" id="IPR005646">
    <property type="entry name" value="FapA"/>
</dbReference>
<dbReference type="PANTHER" id="PTHR38032:SF1">
    <property type="entry name" value="RNA-BINDING PROTEIN KHPB N-TERMINAL DOMAIN-CONTAINING PROTEIN"/>
    <property type="match status" value="1"/>
</dbReference>
<keyword evidence="3" id="KW-1185">Reference proteome</keyword>
<proteinExistence type="predicted"/>
<name>A0A1G8GG78_9BACI</name>
<dbReference type="RefSeq" id="WP_091583070.1">
    <property type="nucleotide sequence ID" value="NZ_FNDU01000003.1"/>
</dbReference>
<dbReference type="Proteomes" id="UP000199017">
    <property type="component" value="Unassembled WGS sequence"/>
</dbReference>
<organism evidence="2 3">
    <name type="scientific">Alteribacillus bidgolensis</name>
    <dbReference type="NCBI Taxonomy" id="930129"/>
    <lineage>
        <taxon>Bacteria</taxon>
        <taxon>Bacillati</taxon>
        <taxon>Bacillota</taxon>
        <taxon>Bacilli</taxon>
        <taxon>Bacillales</taxon>
        <taxon>Bacillaceae</taxon>
        <taxon>Alteribacillus</taxon>
    </lineage>
</organism>
<dbReference type="AlphaFoldDB" id="A0A1G8GG78"/>
<feature type="coiled-coil region" evidence="1">
    <location>
        <begin position="188"/>
        <end position="257"/>
    </location>
</feature>
<sequence>MEDSSLYAVTSGQVSIQKKTIHVYPLYEINGDLDLKTGNIDFTGNVQIRGHIPAGFEVKAKGDIRVQGTVEGAYLEAEGSIYISSGVTAQNKGFIQAGKDIETTYLNEANVQAGGTITVKQAIMHSNCEAGESIYCLQNRGLVVGGNLSAVRSIHVKEAGNPMNTATSFFIGIPHHFLNVQRQYEHTLIEAKEESQKIMQLLKALEAKEKQGTPLSSKERVMKLRARNTLKSWKERAKDAAEELEEMQGMCNNEEKGLVIVEGTLHPNVDFHFGKYRRKINSTYKKVKMLYEEGEVALKIV</sequence>
<evidence type="ECO:0000313" key="3">
    <source>
        <dbReference type="Proteomes" id="UP000199017"/>
    </source>
</evidence>
<dbReference type="Pfam" id="PF03961">
    <property type="entry name" value="FapA"/>
    <property type="match status" value="1"/>
</dbReference>
<dbReference type="EMBL" id="FNDU01000003">
    <property type="protein sequence ID" value="SDH93378.1"/>
    <property type="molecule type" value="Genomic_DNA"/>
</dbReference>
<keyword evidence="1" id="KW-0175">Coiled coil</keyword>
<dbReference type="InterPro" id="IPR046865">
    <property type="entry name" value="FapA_b_solenoid"/>
</dbReference>
<accession>A0A1G8GG78</accession>
<dbReference type="STRING" id="930129.SAMN05216352_103387"/>
<dbReference type="PANTHER" id="PTHR38032">
    <property type="entry name" value="POLYMERASE-RELATED"/>
    <property type="match status" value="1"/>
</dbReference>
<evidence type="ECO:0000313" key="2">
    <source>
        <dbReference type="EMBL" id="SDH93378.1"/>
    </source>
</evidence>